<reference evidence="3" key="1">
    <citation type="submission" date="2022-11" db="UniProtKB">
        <authorList>
            <consortium name="WormBaseParasite"/>
        </authorList>
    </citation>
    <scope>IDENTIFICATION</scope>
</reference>
<name>A0A915JIN8_ROMCU</name>
<evidence type="ECO:0000259" key="1">
    <source>
        <dbReference type="Pfam" id="PF23003"/>
    </source>
</evidence>
<dbReference type="AlphaFoldDB" id="A0A915JIN8"/>
<evidence type="ECO:0000313" key="3">
    <source>
        <dbReference type="WBParaSite" id="nRc.2.0.1.t25947-RA"/>
    </source>
</evidence>
<evidence type="ECO:0000313" key="2">
    <source>
        <dbReference type="Proteomes" id="UP000887565"/>
    </source>
</evidence>
<keyword evidence="2" id="KW-1185">Reference proteome</keyword>
<dbReference type="InterPro" id="IPR055119">
    <property type="entry name" value="Mig18_Fn1"/>
</dbReference>
<protein>
    <recommendedName>
        <fullName evidence="1">Abnormal cell migration protein 18-like fibronectin type I domain-containing protein</fullName>
    </recommendedName>
</protein>
<sequence>IRYIPCWRKSHLSDRLLSAIAQRCVNDQVLTQRSVKLTCSNGFFEPTACLVQEQGGTIEVAINSTKNVDGFWIKCQMDGNTIRYVKEPRCIVDGKQYHINDSLKTANVVYKCLGTTIEPLGCYFVNANGQEINISLGQTLLLDNVQHRCRPGNLNSSSL</sequence>
<feature type="domain" description="Abnormal cell migration protein 18-like fibronectin type I" evidence="1">
    <location>
        <begin position="59"/>
        <end position="113"/>
    </location>
</feature>
<accession>A0A915JIN8</accession>
<dbReference type="Proteomes" id="UP000887565">
    <property type="component" value="Unplaced"/>
</dbReference>
<proteinExistence type="predicted"/>
<organism evidence="2 3">
    <name type="scientific">Romanomermis culicivorax</name>
    <name type="common">Nematode worm</name>
    <dbReference type="NCBI Taxonomy" id="13658"/>
    <lineage>
        <taxon>Eukaryota</taxon>
        <taxon>Metazoa</taxon>
        <taxon>Ecdysozoa</taxon>
        <taxon>Nematoda</taxon>
        <taxon>Enoplea</taxon>
        <taxon>Dorylaimia</taxon>
        <taxon>Mermithida</taxon>
        <taxon>Mermithoidea</taxon>
        <taxon>Mermithidae</taxon>
        <taxon>Romanomermis</taxon>
    </lineage>
</organism>
<dbReference type="Pfam" id="PF23003">
    <property type="entry name" value="Fn1_2"/>
    <property type="match status" value="1"/>
</dbReference>
<dbReference type="WBParaSite" id="nRc.2.0.1.t25947-RA">
    <property type="protein sequence ID" value="nRc.2.0.1.t25947-RA"/>
    <property type="gene ID" value="nRc.2.0.1.g25947"/>
</dbReference>